<proteinExistence type="predicted"/>
<organism evidence="1 2">
    <name type="scientific">Cellulomonas shaoxiangyii</name>
    <dbReference type="NCBI Taxonomy" id="2566013"/>
    <lineage>
        <taxon>Bacteria</taxon>
        <taxon>Bacillati</taxon>
        <taxon>Actinomycetota</taxon>
        <taxon>Actinomycetes</taxon>
        <taxon>Micrococcales</taxon>
        <taxon>Cellulomonadaceae</taxon>
        <taxon>Cellulomonas</taxon>
    </lineage>
</organism>
<gene>
    <name evidence="1" type="ORF">E5225_01025</name>
</gene>
<reference evidence="1 2" key="1">
    <citation type="submission" date="2019-04" db="EMBL/GenBank/DDBJ databases">
        <title>Isolation and identification of Cellulomonas shaoxiangyii sp. Nov. isolated from feces of the Tibetan antelopes (Pantholops hodgsonii) in the Qinghai-Tibet plateau of China.</title>
        <authorList>
            <person name="Tian Z."/>
        </authorList>
    </citation>
    <scope>NUCLEOTIDE SEQUENCE [LARGE SCALE GENOMIC DNA]</scope>
    <source>
        <strain evidence="1 2">Z28</strain>
    </source>
</reference>
<dbReference type="Proteomes" id="UP000296469">
    <property type="component" value="Chromosome"/>
</dbReference>
<accession>A0A4P7SFL5</accession>
<protein>
    <submittedName>
        <fullName evidence="1">Uncharacterized protein</fullName>
    </submittedName>
</protein>
<dbReference type="OrthoDB" id="5148029at2"/>
<evidence type="ECO:0000313" key="2">
    <source>
        <dbReference type="Proteomes" id="UP000296469"/>
    </source>
</evidence>
<dbReference type="AlphaFoldDB" id="A0A4P7SFL5"/>
<sequence>MAVLTSSGVEIDPDRWFSATLSIDEPPSEEVAEDGTVVSSSAGGTYELYFALSWDGDWTVEAVDVSRTDG</sequence>
<keyword evidence="2" id="KW-1185">Reference proteome</keyword>
<name>A0A4P7SFL5_9CELL</name>
<dbReference type="EMBL" id="CP039291">
    <property type="protein sequence ID" value="QCB92348.1"/>
    <property type="molecule type" value="Genomic_DNA"/>
</dbReference>
<evidence type="ECO:0000313" key="1">
    <source>
        <dbReference type="EMBL" id="QCB92348.1"/>
    </source>
</evidence>
<dbReference type="KEGG" id="celz:E5225_01025"/>